<organism evidence="3 4">
    <name type="scientific">Gloeobacter kilaueensis (strain ATCC BAA-2537 / CCAP 1431/1 / ULC 316 / JS1)</name>
    <dbReference type="NCBI Taxonomy" id="1183438"/>
    <lineage>
        <taxon>Bacteria</taxon>
        <taxon>Bacillati</taxon>
        <taxon>Cyanobacteriota</taxon>
        <taxon>Cyanophyceae</taxon>
        <taxon>Gloeobacterales</taxon>
        <taxon>Gloeobacteraceae</taxon>
        <taxon>Gloeobacter</taxon>
    </lineage>
</organism>
<dbReference type="PANTHER" id="PTHR23416">
    <property type="entry name" value="SIALIC ACID SYNTHASE-RELATED"/>
    <property type="match status" value="1"/>
</dbReference>
<evidence type="ECO:0000313" key="3">
    <source>
        <dbReference type="EMBL" id="AGY56702.1"/>
    </source>
</evidence>
<dbReference type="HOGENOM" id="CLU_051638_7_1_3"/>
<keyword evidence="1 3" id="KW-0808">Transferase</keyword>
<protein>
    <submittedName>
        <fullName evidence="3">Galactoside O-acetyltransferase</fullName>
    </submittedName>
</protein>
<dbReference type="GO" id="GO:0043886">
    <property type="term" value="F:structural constituent of carboxysome shell"/>
    <property type="evidence" value="ECO:0007669"/>
    <property type="project" value="UniProtKB-ARBA"/>
</dbReference>
<dbReference type="OrthoDB" id="9801697at2"/>
<dbReference type="KEGG" id="glj:GKIL_0456"/>
<reference evidence="3 4" key="1">
    <citation type="journal article" date="2013" name="PLoS ONE">
        <title>Cultivation and Complete Genome Sequencing of Gloeobacter kilaueensis sp. nov., from a Lava Cave in Kilauea Caldera, Hawai'i.</title>
        <authorList>
            <person name="Saw J.H."/>
            <person name="Schatz M."/>
            <person name="Brown M.V."/>
            <person name="Kunkel D.D."/>
            <person name="Foster J.S."/>
            <person name="Shick H."/>
            <person name="Christensen S."/>
            <person name="Hou S."/>
            <person name="Wan X."/>
            <person name="Donachie S.P."/>
        </authorList>
    </citation>
    <scope>NUCLEOTIDE SEQUENCE [LARGE SCALE GENOMIC DNA]</scope>
    <source>
        <strain evidence="4">JS</strain>
    </source>
</reference>
<dbReference type="InterPro" id="IPR051159">
    <property type="entry name" value="Hexapeptide_acetyltransf"/>
</dbReference>
<dbReference type="Pfam" id="PF00132">
    <property type="entry name" value="Hexapep"/>
    <property type="match status" value="1"/>
</dbReference>
<dbReference type="InterPro" id="IPR011004">
    <property type="entry name" value="Trimer_LpxA-like_sf"/>
</dbReference>
<keyword evidence="2" id="KW-0677">Repeat</keyword>
<sequence>MGDFRQRIEPLMSFWLRHYYQWRYPNLTIEPGVRIAGKIKLSGSVRVRIAAGTRLRKHSHFFGEGVVNIGRDCLINGCSVGCYRRIDVGDECLIADCYMIDSDFHNSEPHLRHAPLLAKNIRPIRIERNVWLASGSRVLKGVTIGENSVVGLGAVIRRPVPANVVVIGNPEQIVKRFTPAERERAIEELHA</sequence>
<evidence type="ECO:0000256" key="1">
    <source>
        <dbReference type="ARBA" id="ARBA00022679"/>
    </source>
</evidence>
<dbReference type="PROSITE" id="PS00101">
    <property type="entry name" value="HEXAPEP_TRANSFERASES"/>
    <property type="match status" value="1"/>
</dbReference>
<dbReference type="GO" id="GO:0031470">
    <property type="term" value="C:carboxysome"/>
    <property type="evidence" value="ECO:0007669"/>
    <property type="project" value="UniProtKB-ARBA"/>
</dbReference>
<dbReference type="InterPro" id="IPR018357">
    <property type="entry name" value="Hexapep_transf_CS"/>
</dbReference>
<dbReference type="InterPro" id="IPR001451">
    <property type="entry name" value="Hexapep"/>
</dbReference>
<dbReference type="RefSeq" id="WP_023171727.1">
    <property type="nucleotide sequence ID" value="NC_022600.1"/>
</dbReference>
<dbReference type="CDD" id="cd04647">
    <property type="entry name" value="LbH_MAT_like"/>
    <property type="match status" value="1"/>
</dbReference>
<accession>U5QCQ3</accession>
<dbReference type="EMBL" id="CP003587">
    <property type="protein sequence ID" value="AGY56702.1"/>
    <property type="molecule type" value="Genomic_DNA"/>
</dbReference>
<gene>
    <name evidence="3" type="primary">lacA</name>
    <name evidence="3" type="ORF">GKIL_0456</name>
</gene>
<dbReference type="AlphaFoldDB" id="U5QCQ3"/>
<dbReference type="GO" id="GO:0016740">
    <property type="term" value="F:transferase activity"/>
    <property type="evidence" value="ECO:0007669"/>
    <property type="project" value="UniProtKB-KW"/>
</dbReference>
<evidence type="ECO:0000256" key="2">
    <source>
        <dbReference type="ARBA" id="ARBA00022737"/>
    </source>
</evidence>
<name>U5QCQ3_GLOK1</name>
<dbReference type="Gene3D" id="2.160.10.10">
    <property type="entry name" value="Hexapeptide repeat proteins"/>
    <property type="match status" value="1"/>
</dbReference>
<dbReference type="SUPFAM" id="SSF51161">
    <property type="entry name" value="Trimeric LpxA-like enzymes"/>
    <property type="match status" value="1"/>
</dbReference>
<dbReference type="Proteomes" id="UP000017396">
    <property type="component" value="Chromosome"/>
</dbReference>
<proteinExistence type="predicted"/>
<evidence type="ECO:0000313" key="4">
    <source>
        <dbReference type="Proteomes" id="UP000017396"/>
    </source>
</evidence>
<dbReference type="eggNOG" id="COG0110">
    <property type="taxonomic scope" value="Bacteria"/>
</dbReference>
<keyword evidence="4" id="KW-1185">Reference proteome</keyword>
<dbReference type="STRING" id="1183438.GKIL_0456"/>